<dbReference type="NCBIfam" id="TIGR03510">
    <property type="entry name" value="XapX"/>
    <property type="match status" value="1"/>
</dbReference>
<dbReference type="EMBL" id="QNRI01000009">
    <property type="protein sequence ID" value="RBO95239.1"/>
    <property type="molecule type" value="Genomic_DNA"/>
</dbReference>
<sequence length="54" mass="5644">MKELILALVAGISVGIVFKFLKLPLPAPPVLAGVLGVAGVYFGGIIGDWIKSFF</sequence>
<proteinExistence type="predicted"/>
<keyword evidence="3" id="KW-1185">Reference proteome</keyword>
<feature type="transmembrane region" description="Helical" evidence="1">
    <location>
        <begin position="29"/>
        <end position="50"/>
    </location>
</feature>
<keyword evidence="1" id="KW-0812">Transmembrane</keyword>
<evidence type="ECO:0000256" key="1">
    <source>
        <dbReference type="SAM" id="Phobius"/>
    </source>
</evidence>
<keyword evidence="1" id="KW-1133">Transmembrane helix</keyword>
<protein>
    <submittedName>
        <fullName evidence="2">XapX domain-containing protein</fullName>
    </submittedName>
</protein>
<keyword evidence="1" id="KW-0472">Membrane</keyword>
<dbReference type="STRING" id="200904.GCA_900168775_03467"/>
<reference evidence="2 3" key="1">
    <citation type="submission" date="2018-06" db="EMBL/GenBank/DDBJ databases">
        <title>Genomic Encyclopedia of Type Strains, Phase IV (KMG-IV): sequencing the most valuable type-strain genomes for metagenomic binning, comparative biology and taxonomic classification.</title>
        <authorList>
            <person name="Goeker M."/>
        </authorList>
    </citation>
    <scope>NUCLEOTIDE SEQUENCE [LARGE SCALE GENOMIC DNA]</scope>
    <source>
        <strain evidence="2 3">DSM 15140</strain>
    </source>
</reference>
<dbReference type="RefSeq" id="WP_079707931.1">
    <property type="nucleotide sequence ID" value="NZ_BAABQN010000006.1"/>
</dbReference>
<comment type="caution">
    <text evidence="2">The sequence shown here is derived from an EMBL/GenBank/DDBJ whole genome shotgun (WGS) entry which is preliminary data.</text>
</comment>
<name>A0A366E0D2_9BACI</name>
<evidence type="ECO:0000313" key="2">
    <source>
        <dbReference type="EMBL" id="RBO95239.1"/>
    </source>
</evidence>
<accession>A0A366E0D2</accession>
<gene>
    <name evidence="2" type="ORF">DES48_10976</name>
</gene>
<dbReference type="Proteomes" id="UP000252254">
    <property type="component" value="Unassembled WGS sequence"/>
</dbReference>
<dbReference type="InterPro" id="IPR020017">
    <property type="entry name" value="XapX_domain"/>
</dbReference>
<dbReference type="AlphaFoldDB" id="A0A366E0D2"/>
<organism evidence="2 3">
    <name type="scientific">Paraliobacillus ryukyuensis</name>
    <dbReference type="NCBI Taxonomy" id="200904"/>
    <lineage>
        <taxon>Bacteria</taxon>
        <taxon>Bacillati</taxon>
        <taxon>Bacillota</taxon>
        <taxon>Bacilli</taxon>
        <taxon>Bacillales</taxon>
        <taxon>Bacillaceae</taxon>
        <taxon>Paraliobacillus</taxon>
    </lineage>
</organism>
<evidence type="ECO:0000313" key="3">
    <source>
        <dbReference type="Proteomes" id="UP000252254"/>
    </source>
</evidence>